<proteinExistence type="predicted"/>
<dbReference type="GO" id="GO:0003677">
    <property type="term" value="F:DNA binding"/>
    <property type="evidence" value="ECO:0007669"/>
    <property type="project" value="InterPro"/>
</dbReference>
<accession>A0AA91DGZ6</accession>
<protein>
    <submittedName>
        <fullName evidence="2">Transcriptional regulator</fullName>
    </submittedName>
</protein>
<sequence>MTEPASPQPTRLGLEGFPARLTQLIAQTALSQAEFARQISISPGFLSDVLKGRKKPGTDFLYAIRTVFGASIDWLLTGEGTMFGRNDIDLDLLRNIELYIAVARSAVVDGDPTAKALLLLCQAGHLQEALADPALNDFLERIAPHSDLNLAAELYNSHLWYHDPTFRRRNLLAAAQAHFEAQKPHDKRAAFADTANSTVQINFGGSQRNAGRDYHEK</sequence>
<dbReference type="AlphaFoldDB" id="A0AA91DGZ6"/>
<dbReference type="InterPro" id="IPR010982">
    <property type="entry name" value="Lambda_DNA-bd_dom_sf"/>
</dbReference>
<comment type="caution">
    <text evidence="2">The sequence shown here is derived from an EMBL/GenBank/DDBJ whole genome shotgun (WGS) entry which is preliminary data.</text>
</comment>
<evidence type="ECO:0000313" key="3">
    <source>
        <dbReference type="Proteomes" id="UP000077734"/>
    </source>
</evidence>
<dbReference type="SUPFAM" id="SSF47413">
    <property type="entry name" value="lambda repressor-like DNA-binding domains"/>
    <property type="match status" value="1"/>
</dbReference>
<keyword evidence="3" id="KW-1185">Reference proteome</keyword>
<dbReference type="PROSITE" id="PS50943">
    <property type="entry name" value="HTH_CROC1"/>
    <property type="match status" value="1"/>
</dbReference>
<reference evidence="2 3" key="1">
    <citation type="submission" date="2016-03" db="EMBL/GenBank/DDBJ databases">
        <authorList>
            <person name="Heylen K."/>
            <person name="De Vos P."/>
            <person name="Vekeman B."/>
        </authorList>
    </citation>
    <scope>NUCLEOTIDE SEQUENCE [LARGE SCALE GENOMIC DNA]</scope>
    <source>
        <strain evidence="2 3">R-49807</strain>
    </source>
</reference>
<dbReference type="Pfam" id="PF12844">
    <property type="entry name" value="HTH_19"/>
    <property type="match status" value="1"/>
</dbReference>
<gene>
    <name evidence="2" type="ORF">A1356_21900</name>
</gene>
<dbReference type="SMART" id="SM00530">
    <property type="entry name" value="HTH_XRE"/>
    <property type="match status" value="1"/>
</dbReference>
<organism evidence="2 3">
    <name type="scientific">Methylomonas koyamae</name>
    <dbReference type="NCBI Taxonomy" id="702114"/>
    <lineage>
        <taxon>Bacteria</taxon>
        <taxon>Pseudomonadati</taxon>
        <taxon>Pseudomonadota</taxon>
        <taxon>Gammaproteobacteria</taxon>
        <taxon>Methylococcales</taxon>
        <taxon>Methylococcaceae</taxon>
        <taxon>Methylomonas</taxon>
    </lineage>
</organism>
<dbReference type="EMBL" id="LUUL01000009">
    <property type="protein sequence ID" value="OAI30245.1"/>
    <property type="molecule type" value="Genomic_DNA"/>
</dbReference>
<dbReference type="Gene3D" id="1.10.260.40">
    <property type="entry name" value="lambda repressor-like DNA-binding domains"/>
    <property type="match status" value="1"/>
</dbReference>
<feature type="domain" description="HTH cro/C1-type" evidence="1">
    <location>
        <begin position="30"/>
        <end position="75"/>
    </location>
</feature>
<evidence type="ECO:0000259" key="1">
    <source>
        <dbReference type="PROSITE" id="PS50943"/>
    </source>
</evidence>
<evidence type="ECO:0000313" key="2">
    <source>
        <dbReference type="EMBL" id="OAI30245.1"/>
    </source>
</evidence>
<dbReference type="InterPro" id="IPR001387">
    <property type="entry name" value="Cro/C1-type_HTH"/>
</dbReference>
<dbReference type="Proteomes" id="UP000077734">
    <property type="component" value="Unassembled WGS sequence"/>
</dbReference>
<dbReference type="CDD" id="cd00093">
    <property type="entry name" value="HTH_XRE"/>
    <property type="match status" value="1"/>
</dbReference>
<name>A0AA91DGZ6_9GAMM</name>